<keyword evidence="3" id="KW-1185">Reference proteome</keyword>
<comment type="caution">
    <text evidence="2">The sequence shown here is derived from an EMBL/GenBank/DDBJ whole genome shotgun (WGS) entry which is preliminary data.</text>
</comment>
<organism evidence="2 3">
    <name type="scientific">Sphingomicrobium clamense</name>
    <dbReference type="NCBI Taxonomy" id="2851013"/>
    <lineage>
        <taxon>Bacteria</taxon>
        <taxon>Pseudomonadati</taxon>
        <taxon>Pseudomonadota</taxon>
        <taxon>Alphaproteobacteria</taxon>
        <taxon>Sphingomonadales</taxon>
        <taxon>Sphingomonadaceae</taxon>
        <taxon>Sphingomicrobium</taxon>
    </lineage>
</organism>
<feature type="chain" id="PRO_5045168099" evidence="1">
    <location>
        <begin position="21"/>
        <end position="150"/>
    </location>
</feature>
<dbReference type="RefSeq" id="WP_218631945.1">
    <property type="nucleotide sequence ID" value="NZ_JAHVAH010000001.1"/>
</dbReference>
<keyword evidence="1" id="KW-0732">Signal</keyword>
<dbReference type="EMBL" id="JAHVAH010000001">
    <property type="protein sequence ID" value="MBW0143898.1"/>
    <property type="molecule type" value="Genomic_DNA"/>
</dbReference>
<proteinExistence type="predicted"/>
<evidence type="ECO:0000256" key="1">
    <source>
        <dbReference type="SAM" id="SignalP"/>
    </source>
</evidence>
<protein>
    <submittedName>
        <fullName evidence="2">META domain-containing protein</fullName>
    </submittedName>
</protein>
<accession>A0ABS6V2W4</accession>
<sequence length="150" mass="15741">MKKLVLIAGVFALASCGEEAAPVEEAPVEEEETVTERPAMEDIELEGSWNLVGFAAESIPATVNMTITATGDRFAVRSSCANMSWPYTVNGNIIETGEGSGDKSGCAGDRTTWEYSIAKIVRDANIVMSAGENQISMSGPGGSMTLEKAG</sequence>
<name>A0ABS6V2W4_9SPHN</name>
<dbReference type="PROSITE" id="PS51257">
    <property type="entry name" value="PROKAR_LIPOPROTEIN"/>
    <property type="match status" value="1"/>
</dbReference>
<evidence type="ECO:0000313" key="2">
    <source>
        <dbReference type="EMBL" id="MBW0143898.1"/>
    </source>
</evidence>
<gene>
    <name evidence="2" type="ORF">KTQ36_01140</name>
</gene>
<dbReference type="Proteomes" id="UP000698028">
    <property type="component" value="Unassembled WGS sequence"/>
</dbReference>
<evidence type="ECO:0000313" key="3">
    <source>
        <dbReference type="Proteomes" id="UP000698028"/>
    </source>
</evidence>
<feature type="signal peptide" evidence="1">
    <location>
        <begin position="1"/>
        <end position="20"/>
    </location>
</feature>
<reference evidence="2 3" key="1">
    <citation type="submission" date="2021-07" db="EMBL/GenBank/DDBJ databases">
        <title>The draft genome sequence of Sphingomicrobium sp. B8.</title>
        <authorList>
            <person name="Mu L."/>
        </authorList>
    </citation>
    <scope>NUCLEOTIDE SEQUENCE [LARGE SCALE GENOMIC DNA]</scope>
    <source>
        <strain evidence="2 3">B8</strain>
    </source>
</reference>